<accession>A0AAU9VMH5</accession>
<evidence type="ECO:0000313" key="2">
    <source>
        <dbReference type="Proteomes" id="UP001159428"/>
    </source>
</evidence>
<keyword evidence="2" id="KW-1185">Reference proteome</keyword>
<protein>
    <submittedName>
        <fullName evidence="1">Uncharacterized protein</fullName>
    </submittedName>
</protein>
<name>A0AAU9VMH5_9CNID</name>
<reference evidence="1 2" key="1">
    <citation type="submission" date="2022-05" db="EMBL/GenBank/DDBJ databases">
        <authorList>
            <consortium name="Genoscope - CEA"/>
            <person name="William W."/>
        </authorList>
    </citation>
    <scope>NUCLEOTIDE SEQUENCE [LARGE SCALE GENOMIC DNA]</scope>
</reference>
<dbReference type="AlphaFoldDB" id="A0AAU9VMH5"/>
<comment type="caution">
    <text evidence="1">The sequence shown here is derived from an EMBL/GenBank/DDBJ whole genome shotgun (WGS) entry which is preliminary data.</text>
</comment>
<dbReference type="EMBL" id="CALNXJ010000001">
    <property type="protein sequence ID" value="CAH3031931.1"/>
    <property type="molecule type" value="Genomic_DNA"/>
</dbReference>
<organism evidence="1 2">
    <name type="scientific">Pocillopora meandrina</name>
    <dbReference type="NCBI Taxonomy" id="46732"/>
    <lineage>
        <taxon>Eukaryota</taxon>
        <taxon>Metazoa</taxon>
        <taxon>Cnidaria</taxon>
        <taxon>Anthozoa</taxon>
        <taxon>Hexacorallia</taxon>
        <taxon>Scleractinia</taxon>
        <taxon>Astrocoeniina</taxon>
        <taxon>Pocilloporidae</taxon>
        <taxon>Pocillopora</taxon>
    </lineage>
</organism>
<proteinExistence type="predicted"/>
<sequence length="80" mass="9239">MFRLDFIFQVDGYLLSKGFRVIWRQVSTVTLATPTNTSLSILTTLFAIKSLQPKLYSRRLTAYHLHSIGRLRIGNMFVMS</sequence>
<gene>
    <name evidence="1" type="ORF">PMEA_00000769</name>
</gene>
<dbReference type="Proteomes" id="UP001159428">
    <property type="component" value="Unassembled WGS sequence"/>
</dbReference>
<evidence type="ECO:0000313" key="1">
    <source>
        <dbReference type="EMBL" id="CAH3031931.1"/>
    </source>
</evidence>